<evidence type="ECO:0000313" key="10">
    <source>
        <dbReference type="Proteomes" id="UP000009168"/>
    </source>
</evidence>
<evidence type="ECO:0000256" key="3">
    <source>
        <dbReference type="ARBA" id="ARBA00022448"/>
    </source>
</evidence>
<dbReference type="PANTHER" id="PTHR10332">
    <property type="entry name" value="EQUILIBRATIVE NUCLEOSIDE TRANSPORTER"/>
    <property type="match status" value="1"/>
</dbReference>
<dbReference type="eggNOG" id="KOG1479">
    <property type="taxonomic scope" value="Eukaryota"/>
</dbReference>
<gene>
    <name evidence="9" type="ORF">TTHERM_00463710</name>
</gene>
<dbReference type="Proteomes" id="UP000009168">
    <property type="component" value="Unassembled WGS sequence"/>
</dbReference>
<dbReference type="GO" id="GO:0005337">
    <property type="term" value="F:nucleoside transmembrane transporter activity"/>
    <property type="evidence" value="ECO:0007669"/>
    <property type="project" value="InterPro"/>
</dbReference>
<evidence type="ECO:0000256" key="7">
    <source>
        <dbReference type="SAM" id="Coils"/>
    </source>
</evidence>
<keyword evidence="6 8" id="KW-0472">Membrane</keyword>
<keyword evidence="10" id="KW-1185">Reference proteome</keyword>
<accession>Q23PR2</accession>
<evidence type="ECO:0000256" key="2">
    <source>
        <dbReference type="ARBA" id="ARBA00007965"/>
    </source>
</evidence>
<dbReference type="GO" id="GO:0005886">
    <property type="term" value="C:plasma membrane"/>
    <property type="evidence" value="ECO:0007669"/>
    <property type="project" value="TreeGrafter"/>
</dbReference>
<dbReference type="Pfam" id="PF01733">
    <property type="entry name" value="Nucleoside_tran"/>
    <property type="match status" value="1"/>
</dbReference>
<feature type="transmembrane region" description="Helical" evidence="8">
    <location>
        <begin position="334"/>
        <end position="354"/>
    </location>
</feature>
<dbReference type="AlphaFoldDB" id="Q23PR2"/>
<feature type="transmembrane region" description="Helical" evidence="8">
    <location>
        <begin position="272"/>
        <end position="293"/>
    </location>
</feature>
<comment type="subcellular location">
    <subcellularLocation>
        <location evidence="1">Membrane</location>
        <topology evidence="1">Multi-pass membrane protein</topology>
    </subcellularLocation>
</comment>
<feature type="transmembrane region" description="Helical" evidence="8">
    <location>
        <begin position="111"/>
        <end position="135"/>
    </location>
</feature>
<keyword evidence="7" id="KW-0175">Coiled coil</keyword>
<keyword evidence="4 8" id="KW-0812">Transmembrane</keyword>
<dbReference type="OrthoDB" id="10261753at2759"/>
<comment type="similarity">
    <text evidence="2">Belongs to the SLC29A/ENT transporter (TC 2.A.57) family.</text>
</comment>
<organism evidence="9 10">
    <name type="scientific">Tetrahymena thermophila (strain SB210)</name>
    <dbReference type="NCBI Taxonomy" id="312017"/>
    <lineage>
        <taxon>Eukaryota</taxon>
        <taxon>Sar</taxon>
        <taxon>Alveolata</taxon>
        <taxon>Ciliophora</taxon>
        <taxon>Intramacronucleata</taxon>
        <taxon>Oligohymenophorea</taxon>
        <taxon>Hymenostomatida</taxon>
        <taxon>Tetrahymenina</taxon>
        <taxon>Tetrahymenidae</taxon>
        <taxon>Tetrahymena</taxon>
    </lineage>
</organism>
<evidence type="ECO:0000256" key="5">
    <source>
        <dbReference type="ARBA" id="ARBA00022989"/>
    </source>
</evidence>
<feature type="transmembrane region" description="Helical" evidence="8">
    <location>
        <begin position="147"/>
        <end position="169"/>
    </location>
</feature>
<dbReference type="RefSeq" id="XP_001018868.1">
    <property type="nucleotide sequence ID" value="XM_001018868.1"/>
</dbReference>
<dbReference type="InterPro" id="IPR002259">
    <property type="entry name" value="Eqnu_transpt"/>
</dbReference>
<evidence type="ECO:0000313" key="9">
    <source>
        <dbReference type="EMBL" id="EAR98623.1"/>
    </source>
</evidence>
<evidence type="ECO:0000256" key="6">
    <source>
        <dbReference type="ARBA" id="ARBA00023136"/>
    </source>
</evidence>
<feature type="transmembrane region" description="Helical" evidence="8">
    <location>
        <begin position="20"/>
        <end position="40"/>
    </location>
</feature>
<proteinExistence type="inferred from homology"/>
<dbReference type="PANTHER" id="PTHR10332:SF10">
    <property type="entry name" value="EQUILIBRATIVE NUCLEOSIDE TRANSPORTER 4"/>
    <property type="match status" value="1"/>
</dbReference>
<dbReference type="HOGENOM" id="CLU_654700_0_0_1"/>
<feature type="coiled-coil region" evidence="7">
    <location>
        <begin position="208"/>
        <end position="235"/>
    </location>
</feature>
<sequence>MKQKISDIAKHTPLTKITFALLGTNTLLGWSAVLTSFDYFSDKFPQDEFPDVAFYFPIPLKIGTFIWTFAMAFLMKHISLKFRICGFIAIQGVLMMLLPIIANYMQTNLGYALMITICFLVGSTACIVQNSNLALVSNFDKLSLKLYWVFTSITQLIMNLCRAIILVIFGDNQEGINTGIFVYYAVADLVMIITIISVIKFLKTSFYLDMLEINKLQLQNESENTDDENQVQQQESISNLSSSQIQHQAEQSLLQKQNKIQMAKNCFMKVKFICFSILLTYIIQYMLFPGVAVFQKQYHMIHSKAWATLSMQIVYSVGDLVGKYLSTFNFYNTTALYAISLSRLFLFFTFLMIAHDYESSFFQNDIFAFINIFSLSFTNGFVTGGFMTIGPQRGSNNQERSLISIIQTFFLTFGISVGTFLALTLKF</sequence>
<feature type="transmembrane region" description="Helical" evidence="8">
    <location>
        <begin position="181"/>
        <end position="202"/>
    </location>
</feature>
<keyword evidence="3" id="KW-0813">Transport</keyword>
<dbReference type="KEGG" id="tet:TTHERM_00463710"/>
<protein>
    <submittedName>
        <fullName evidence="9">Equilibrative nucleoside transporter family protein</fullName>
    </submittedName>
</protein>
<evidence type="ECO:0000256" key="8">
    <source>
        <dbReference type="SAM" id="Phobius"/>
    </source>
</evidence>
<dbReference type="InParanoid" id="Q23PR2"/>
<dbReference type="OMA" id="ALMITIC"/>
<dbReference type="EMBL" id="GG662650">
    <property type="protein sequence ID" value="EAR98623.1"/>
    <property type="molecule type" value="Genomic_DNA"/>
</dbReference>
<feature type="transmembrane region" description="Helical" evidence="8">
    <location>
        <begin position="402"/>
        <end position="425"/>
    </location>
</feature>
<name>Q23PR2_TETTS</name>
<dbReference type="GeneID" id="7826454"/>
<reference evidence="10" key="1">
    <citation type="journal article" date="2006" name="PLoS Biol.">
        <title>Macronuclear genome sequence of the ciliate Tetrahymena thermophila, a model eukaryote.</title>
        <authorList>
            <person name="Eisen J.A."/>
            <person name="Coyne R.S."/>
            <person name="Wu M."/>
            <person name="Wu D."/>
            <person name="Thiagarajan M."/>
            <person name="Wortman J.R."/>
            <person name="Badger J.H."/>
            <person name="Ren Q."/>
            <person name="Amedeo P."/>
            <person name="Jones K.M."/>
            <person name="Tallon L.J."/>
            <person name="Delcher A.L."/>
            <person name="Salzberg S.L."/>
            <person name="Silva J.C."/>
            <person name="Haas B.J."/>
            <person name="Majoros W.H."/>
            <person name="Farzad M."/>
            <person name="Carlton J.M."/>
            <person name="Smith R.K. Jr."/>
            <person name="Garg J."/>
            <person name="Pearlman R.E."/>
            <person name="Karrer K.M."/>
            <person name="Sun L."/>
            <person name="Manning G."/>
            <person name="Elde N.C."/>
            <person name="Turkewitz A.P."/>
            <person name="Asai D.J."/>
            <person name="Wilkes D.E."/>
            <person name="Wang Y."/>
            <person name="Cai H."/>
            <person name="Collins K."/>
            <person name="Stewart B.A."/>
            <person name="Lee S.R."/>
            <person name="Wilamowska K."/>
            <person name="Weinberg Z."/>
            <person name="Ruzzo W.L."/>
            <person name="Wloga D."/>
            <person name="Gaertig J."/>
            <person name="Frankel J."/>
            <person name="Tsao C.-C."/>
            <person name="Gorovsky M.A."/>
            <person name="Keeling P.J."/>
            <person name="Waller R.F."/>
            <person name="Patron N.J."/>
            <person name="Cherry J.M."/>
            <person name="Stover N.A."/>
            <person name="Krieger C.J."/>
            <person name="del Toro C."/>
            <person name="Ryder H.F."/>
            <person name="Williamson S.C."/>
            <person name="Barbeau R.A."/>
            <person name="Hamilton E.P."/>
            <person name="Orias E."/>
        </authorList>
    </citation>
    <scope>NUCLEOTIDE SEQUENCE [LARGE SCALE GENOMIC DNA]</scope>
    <source>
        <strain evidence="10">SB210</strain>
    </source>
</reference>
<feature type="transmembrane region" description="Helical" evidence="8">
    <location>
        <begin position="366"/>
        <end position="390"/>
    </location>
</feature>
<feature type="transmembrane region" description="Helical" evidence="8">
    <location>
        <begin position="52"/>
        <end position="74"/>
    </location>
</feature>
<keyword evidence="5 8" id="KW-1133">Transmembrane helix</keyword>
<evidence type="ECO:0000256" key="4">
    <source>
        <dbReference type="ARBA" id="ARBA00022692"/>
    </source>
</evidence>
<feature type="transmembrane region" description="Helical" evidence="8">
    <location>
        <begin position="86"/>
        <end position="105"/>
    </location>
</feature>
<evidence type="ECO:0000256" key="1">
    <source>
        <dbReference type="ARBA" id="ARBA00004141"/>
    </source>
</evidence>